<evidence type="ECO:0000256" key="6">
    <source>
        <dbReference type="ARBA" id="ARBA00022705"/>
    </source>
</evidence>
<accession>A0A160T1R8</accession>
<keyword evidence="12 16" id="KW-0238">DNA-binding</keyword>
<dbReference type="SMART" id="SM00474">
    <property type="entry name" value="35EXOc"/>
    <property type="match status" value="1"/>
</dbReference>
<dbReference type="InterPro" id="IPR019760">
    <property type="entry name" value="DNA-dir_DNA_pol_A_CS"/>
</dbReference>
<keyword evidence="9 16" id="KW-0378">Hydrolase</keyword>
<dbReference type="Pfam" id="PF01612">
    <property type="entry name" value="DNA_pol_A_exo1"/>
    <property type="match status" value="1"/>
</dbReference>
<evidence type="ECO:0000256" key="2">
    <source>
        <dbReference type="ARBA" id="ARBA00012417"/>
    </source>
</evidence>
<dbReference type="SUPFAM" id="SSF47807">
    <property type="entry name" value="5' to 3' exonuclease, C-terminal subdomain"/>
    <property type="match status" value="1"/>
</dbReference>
<dbReference type="GO" id="GO:0003887">
    <property type="term" value="F:DNA-directed DNA polymerase activity"/>
    <property type="evidence" value="ECO:0007669"/>
    <property type="project" value="UniProtKB-UniRule"/>
</dbReference>
<evidence type="ECO:0000256" key="15">
    <source>
        <dbReference type="NCBIfam" id="TIGR00593"/>
    </source>
</evidence>
<evidence type="ECO:0000256" key="5">
    <source>
        <dbReference type="ARBA" id="ARBA00022695"/>
    </source>
</evidence>
<keyword evidence="8 16" id="KW-0227">DNA damage</keyword>
<dbReference type="GO" id="GO:0008408">
    <property type="term" value="F:3'-5' exonuclease activity"/>
    <property type="evidence" value="ECO:0007669"/>
    <property type="project" value="UniProtKB-UniRule"/>
</dbReference>
<dbReference type="EMBL" id="LN890655">
    <property type="protein sequence ID" value="CUS03129.2"/>
    <property type="molecule type" value="Genomic_DNA"/>
</dbReference>
<dbReference type="FunFam" id="1.10.150.20:FF:000002">
    <property type="entry name" value="DNA polymerase I"/>
    <property type="match status" value="1"/>
</dbReference>
<dbReference type="RefSeq" id="WP_095042666.1">
    <property type="nucleotide sequence ID" value="NZ_LN890655.1"/>
</dbReference>
<evidence type="ECO:0000256" key="14">
    <source>
        <dbReference type="ARBA" id="ARBA00049244"/>
    </source>
</evidence>
<gene>
    <name evidence="16 20" type="primary">polA</name>
    <name evidence="20" type="ORF">CFX0092_A1251</name>
</gene>
<dbReference type="Gene3D" id="3.30.420.10">
    <property type="entry name" value="Ribonuclease H-like superfamily/Ribonuclease H"/>
    <property type="match status" value="1"/>
</dbReference>
<dbReference type="KEGG" id="pbf:CFX0092_A1251"/>
<dbReference type="SUPFAM" id="SSF88723">
    <property type="entry name" value="PIN domain-like"/>
    <property type="match status" value="1"/>
</dbReference>
<evidence type="ECO:0000256" key="7">
    <source>
        <dbReference type="ARBA" id="ARBA00022722"/>
    </source>
</evidence>
<dbReference type="EC" id="2.7.7.7" evidence="2 15"/>
<dbReference type="Gene3D" id="3.30.70.370">
    <property type="match status" value="1"/>
</dbReference>
<dbReference type="InterPro" id="IPR012337">
    <property type="entry name" value="RNaseH-like_sf"/>
</dbReference>
<dbReference type="PROSITE" id="PS00447">
    <property type="entry name" value="DNA_POLYMERASE_A"/>
    <property type="match status" value="1"/>
</dbReference>
<evidence type="ECO:0000313" key="20">
    <source>
        <dbReference type="EMBL" id="CUS03129.2"/>
    </source>
</evidence>
<dbReference type="SUPFAM" id="SSF56672">
    <property type="entry name" value="DNA/RNA polymerases"/>
    <property type="match status" value="1"/>
</dbReference>
<dbReference type="InterPro" id="IPR043502">
    <property type="entry name" value="DNA/RNA_pol_sf"/>
</dbReference>
<keyword evidence="10 16" id="KW-0269">Exonuclease</keyword>
<dbReference type="CDD" id="cd09859">
    <property type="entry name" value="PIN_53EXO"/>
    <property type="match status" value="1"/>
</dbReference>
<dbReference type="PANTHER" id="PTHR10133">
    <property type="entry name" value="DNA POLYMERASE I"/>
    <property type="match status" value="1"/>
</dbReference>
<dbReference type="FunFam" id="1.10.150.20:FF:000003">
    <property type="entry name" value="DNA polymerase I"/>
    <property type="match status" value="1"/>
</dbReference>
<evidence type="ECO:0000256" key="13">
    <source>
        <dbReference type="ARBA" id="ARBA00023204"/>
    </source>
</evidence>
<keyword evidence="21" id="KW-1185">Reference proteome</keyword>
<dbReference type="AlphaFoldDB" id="A0A160T1R8"/>
<dbReference type="GO" id="GO:0003677">
    <property type="term" value="F:DNA binding"/>
    <property type="evidence" value="ECO:0007669"/>
    <property type="project" value="UniProtKB-UniRule"/>
</dbReference>
<evidence type="ECO:0000256" key="9">
    <source>
        <dbReference type="ARBA" id="ARBA00022801"/>
    </source>
</evidence>
<comment type="catalytic activity">
    <reaction evidence="14 16">
        <text>DNA(n) + a 2'-deoxyribonucleoside 5'-triphosphate = DNA(n+1) + diphosphate</text>
        <dbReference type="Rhea" id="RHEA:22508"/>
        <dbReference type="Rhea" id="RHEA-COMP:17339"/>
        <dbReference type="Rhea" id="RHEA-COMP:17340"/>
        <dbReference type="ChEBI" id="CHEBI:33019"/>
        <dbReference type="ChEBI" id="CHEBI:61560"/>
        <dbReference type="ChEBI" id="CHEBI:173112"/>
        <dbReference type="EC" id="2.7.7.7"/>
    </reaction>
</comment>
<reference evidence="20" key="1">
    <citation type="submission" date="2016-01" db="EMBL/GenBank/DDBJ databases">
        <authorList>
            <person name="Mcilroy J.S."/>
            <person name="Karst M S."/>
            <person name="Albertsen M."/>
        </authorList>
    </citation>
    <scope>NUCLEOTIDE SEQUENCE</scope>
    <source>
        <strain evidence="20">Cfx-K</strain>
    </source>
</reference>
<evidence type="ECO:0000313" key="21">
    <source>
        <dbReference type="Proteomes" id="UP000215027"/>
    </source>
</evidence>
<dbReference type="PANTHER" id="PTHR10133:SF27">
    <property type="entry name" value="DNA POLYMERASE NU"/>
    <property type="match status" value="1"/>
</dbReference>
<dbReference type="InterPro" id="IPR002421">
    <property type="entry name" value="5-3_exonuclease"/>
</dbReference>
<dbReference type="Gene3D" id="3.40.50.1010">
    <property type="entry name" value="5'-nuclease"/>
    <property type="match status" value="1"/>
</dbReference>
<keyword evidence="7" id="KW-0540">Nuclease</keyword>
<organism evidence="20 21">
    <name type="scientific">Candidatus Promineifilum breve</name>
    <dbReference type="NCBI Taxonomy" id="1806508"/>
    <lineage>
        <taxon>Bacteria</taxon>
        <taxon>Bacillati</taxon>
        <taxon>Chloroflexota</taxon>
        <taxon>Ardenticatenia</taxon>
        <taxon>Candidatus Promineifilales</taxon>
        <taxon>Candidatus Promineifilaceae</taxon>
        <taxon>Candidatus Promineifilum</taxon>
    </lineage>
</organism>
<proteinExistence type="inferred from homology"/>
<feature type="domain" description="3'-5' exonuclease" evidence="17">
    <location>
        <begin position="311"/>
        <end position="515"/>
    </location>
</feature>
<dbReference type="InterPro" id="IPR020046">
    <property type="entry name" value="5-3_exonucl_a-hlix_arch_N"/>
</dbReference>
<comment type="function">
    <text evidence="16">In addition to polymerase activity, this DNA polymerase exhibits 3'-5' and 5'-3' exonuclease activity.</text>
</comment>
<protein>
    <recommendedName>
        <fullName evidence="3 15">DNA polymerase I</fullName>
        <ecNumber evidence="2 15">2.7.7.7</ecNumber>
    </recommendedName>
</protein>
<dbReference type="OrthoDB" id="9806424at2"/>
<dbReference type="CDD" id="cd09898">
    <property type="entry name" value="H3TH_53EXO"/>
    <property type="match status" value="1"/>
</dbReference>
<dbReference type="SUPFAM" id="SSF53098">
    <property type="entry name" value="Ribonuclease H-like"/>
    <property type="match status" value="1"/>
</dbReference>
<keyword evidence="4 16" id="KW-0808">Transferase</keyword>
<dbReference type="InterPro" id="IPR002298">
    <property type="entry name" value="DNA_polymerase_A"/>
</dbReference>
<evidence type="ECO:0000256" key="16">
    <source>
        <dbReference type="RuleBase" id="RU004460"/>
    </source>
</evidence>
<evidence type="ECO:0000256" key="8">
    <source>
        <dbReference type="ARBA" id="ARBA00022763"/>
    </source>
</evidence>
<dbReference type="Pfam" id="PF01367">
    <property type="entry name" value="5_3_exonuc"/>
    <property type="match status" value="1"/>
</dbReference>
<evidence type="ECO:0000259" key="19">
    <source>
        <dbReference type="SMART" id="SM00482"/>
    </source>
</evidence>
<keyword evidence="6 16" id="KW-0235">DNA replication</keyword>
<keyword evidence="13 16" id="KW-0234">DNA repair</keyword>
<evidence type="ECO:0000256" key="1">
    <source>
        <dbReference type="ARBA" id="ARBA00007705"/>
    </source>
</evidence>
<dbReference type="InterPro" id="IPR018320">
    <property type="entry name" value="DNA_polymerase_1"/>
</dbReference>
<dbReference type="InterPro" id="IPR020045">
    <property type="entry name" value="DNA_polI_H3TH"/>
</dbReference>
<evidence type="ECO:0000256" key="3">
    <source>
        <dbReference type="ARBA" id="ARBA00020311"/>
    </source>
</evidence>
<dbReference type="SMART" id="SM00482">
    <property type="entry name" value="POLAc"/>
    <property type="match status" value="1"/>
</dbReference>
<dbReference type="InterPro" id="IPR029060">
    <property type="entry name" value="PIN-like_dom_sf"/>
</dbReference>
<sequence>MTAEKLVLIDGHALAYRMFFALPLESFTTKSGEPTNATFGFTRTLLDLILAAEPPRYLAVSFDTGATFRDDLFADYKGTREKMPDELSVQIERIKQVVRALNIPILELEGFEADDVLGTVAGQVRGQAPVHIITGDRDLLQLVDDNTRVELPSRRPGQPGEVYDAEGVVGYLGVRPDQVVDYKALVGDISDNIPGVKGIGEKTAVKLLAEYGTLANLYAHLDDIKGALRQKLADGRPAADLSYQLARIVIDAPITINLQECLTRDFDAAPVLALFRELEFRSLAKSLMAGLDAEDVAEPVVEGQGWQPTQVVIVRDEAALEEMRQALDGAKWISFDLETDSLERMSTGIVGFCLAVAPPTAYYVPVGHLSGAAQADSGQMNLFAGSAEPAPGQLSIARVLDAIRPALTNPAIPKVAHNAKFDCMILERYGIDVAPVRFDTMIAEWLTDPATKHKGLKDLARHRLGAEMTDIENLIGRGKTQVTFAQVPIETAAPYGAADADMTLRLLPLLQREVEEKGLTKLNDLEMALMPVIAAMERAGVRIDVDFFRHMSQDLAAALLRLEQIIYEIAGEPFNINSTQQLSDILFKKLQLPREGLKKIASGHYSTAADVLEGLKASDSTGIIAAILEHRELGKLKSTYTDALPLLINPATGRLHTSFSQIGAVTGRLASSNPNLQNIPIRSEVGQQLRRGFVTEPGWLFLSADYSQVELRILAHITHDETLVSAFRDDLDIHTATAAAIYGIPLESVTKNQRRFAKTINFGLIYGMGAFRLARETGLTLGEAEKYVVKYFDQLPGVERYLQETKHMARTKGYVETLFGRRRYFPVFKSLMGDANRQATQRAEREAINHPIQGTAADIIKYAMIRLHDELTARYRARLLLQVHDELLLEVPQEEIEEVRQLVIDVMTNAFELDVPLKVEVETGNNWLELKS</sequence>
<evidence type="ECO:0000256" key="10">
    <source>
        <dbReference type="ARBA" id="ARBA00022839"/>
    </source>
</evidence>
<dbReference type="InterPro" id="IPR036397">
    <property type="entry name" value="RNaseH_sf"/>
</dbReference>
<dbReference type="CDD" id="cd06139">
    <property type="entry name" value="DNA_polA_I_Ecoli_like_exo"/>
    <property type="match status" value="1"/>
</dbReference>
<dbReference type="Gene3D" id="1.20.1060.10">
    <property type="entry name" value="Taq DNA Polymerase, Chain T, domain 4"/>
    <property type="match status" value="1"/>
</dbReference>
<dbReference type="CDD" id="cd08637">
    <property type="entry name" value="DNA_pol_A_pol_I_C"/>
    <property type="match status" value="1"/>
</dbReference>
<dbReference type="InterPro" id="IPR036279">
    <property type="entry name" value="5-3_exonuclease_C_sf"/>
</dbReference>
<dbReference type="InterPro" id="IPR001098">
    <property type="entry name" value="DNA-dir_DNA_pol_A_palm_dom"/>
</dbReference>
<dbReference type="Pfam" id="PF02739">
    <property type="entry name" value="5_3_exonuc_N"/>
    <property type="match status" value="1"/>
</dbReference>
<dbReference type="InterPro" id="IPR002562">
    <property type="entry name" value="3'-5'_exonuclease_dom"/>
</dbReference>
<dbReference type="FunFam" id="1.20.1060.10:FF:000001">
    <property type="entry name" value="DNA polymerase I"/>
    <property type="match status" value="1"/>
</dbReference>
<dbReference type="GO" id="GO:0006302">
    <property type="term" value="P:double-strand break repair"/>
    <property type="evidence" value="ECO:0007669"/>
    <property type="project" value="TreeGrafter"/>
</dbReference>
<dbReference type="GO" id="GO:0008409">
    <property type="term" value="F:5'-3' exonuclease activity"/>
    <property type="evidence" value="ECO:0007669"/>
    <property type="project" value="UniProtKB-UniRule"/>
</dbReference>
<keyword evidence="11 16" id="KW-0239">DNA-directed DNA polymerase</keyword>
<dbReference type="SMART" id="SM00279">
    <property type="entry name" value="HhH2"/>
    <property type="match status" value="1"/>
</dbReference>
<name>A0A160T1R8_9CHLR</name>
<keyword evidence="5 16" id="KW-0548">Nucleotidyltransferase</keyword>
<evidence type="ECO:0000256" key="12">
    <source>
        <dbReference type="ARBA" id="ARBA00023125"/>
    </source>
</evidence>
<dbReference type="GO" id="GO:0006261">
    <property type="term" value="P:DNA-templated DNA replication"/>
    <property type="evidence" value="ECO:0007669"/>
    <property type="project" value="UniProtKB-UniRule"/>
</dbReference>
<dbReference type="Gene3D" id="1.10.150.20">
    <property type="entry name" value="5' to 3' exonuclease, C-terminal subdomain"/>
    <property type="match status" value="2"/>
</dbReference>
<evidence type="ECO:0000259" key="17">
    <source>
        <dbReference type="SMART" id="SM00474"/>
    </source>
</evidence>
<feature type="domain" description="DNA-directed DNA polymerase family A palm" evidence="19">
    <location>
        <begin position="686"/>
        <end position="895"/>
    </location>
</feature>
<comment type="similarity">
    <text evidence="1 16">Belongs to the DNA polymerase type-A family.</text>
</comment>
<dbReference type="SMART" id="SM00475">
    <property type="entry name" value="53EXOc"/>
    <property type="match status" value="1"/>
</dbReference>
<evidence type="ECO:0000256" key="11">
    <source>
        <dbReference type="ARBA" id="ARBA00022932"/>
    </source>
</evidence>
<dbReference type="Proteomes" id="UP000215027">
    <property type="component" value="Chromosome I"/>
</dbReference>
<dbReference type="NCBIfam" id="TIGR00593">
    <property type="entry name" value="pola"/>
    <property type="match status" value="1"/>
</dbReference>
<dbReference type="Pfam" id="PF00476">
    <property type="entry name" value="DNA_pol_A"/>
    <property type="match status" value="1"/>
</dbReference>
<dbReference type="PRINTS" id="PR00868">
    <property type="entry name" value="DNAPOLI"/>
</dbReference>
<evidence type="ECO:0000256" key="4">
    <source>
        <dbReference type="ARBA" id="ARBA00022679"/>
    </source>
</evidence>
<dbReference type="InterPro" id="IPR008918">
    <property type="entry name" value="HhH2"/>
</dbReference>
<dbReference type="NCBIfam" id="NF004397">
    <property type="entry name" value="PRK05755.1"/>
    <property type="match status" value="1"/>
</dbReference>
<feature type="domain" description="5'-3' exonuclease" evidence="18">
    <location>
        <begin position="4"/>
        <end position="264"/>
    </location>
</feature>
<evidence type="ECO:0000259" key="18">
    <source>
        <dbReference type="SMART" id="SM00475"/>
    </source>
</evidence>